<keyword evidence="3" id="KW-1185">Reference proteome</keyword>
<reference evidence="2" key="1">
    <citation type="submission" date="2020-03" db="EMBL/GenBank/DDBJ databases">
        <authorList>
            <person name="Weist P."/>
        </authorList>
    </citation>
    <scope>NUCLEOTIDE SEQUENCE</scope>
</reference>
<dbReference type="EMBL" id="CADEAL010000714">
    <property type="protein sequence ID" value="CAB1424240.1"/>
    <property type="molecule type" value="Genomic_DNA"/>
</dbReference>
<comment type="caution">
    <text evidence="2">The sequence shown here is derived from an EMBL/GenBank/DDBJ whole genome shotgun (WGS) entry which is preliminary data.</text>
</comment>
<feature type="region of interest" description="Disordered" evidence="1">
    <location>
        <begin position="61"/>
        <end position="85"/>
    </location>
</feature>
<feature type="compositionally biased region" description="Basic residues" evidence="1">
    <location>
        <begin position="23"/>
        <end position="48"/>
    </location>
</feature>
<gene>
    <name evidence="2" type="ORF">PLEPLA_LOCUS12161</name>
</gene>
<name>A0A9N7U4E6_PLEPL</name>
<dbReference type="Proteomes" id="UP001153269">
    <property type="component" value="Unassembled WGS sequence"/>
</dbReference>
<organism evidence="2 3">
    <name type="scientific">Pleuronectes platessa</name>
    <name type="common">European plaice</name>
    <dbReference type="NCBI Taxonomy" id="8262"/>
    <lineage>
        <taxon>Eukaryota</taxon>
        <taxon>Metazoa</taxon>
        <taxon>Chordata</taxon>
        <taxon>Craniata</taxon>
        <taxon>Vertebrata</taxon>
        <taxon>Euteleostomi</taxon>
        <taxon>Actinopterygii</taxon>
        <taxon>Neopterygii</taxon>
        <taxon>Teleostei</taxon>
        <taxon>Neoteleostei</taxon>
        <taxon>Acanthomorphata</taxon>
        <taxon>Carangaria</taxon>
        <taxon>Pleuronectiformes</taxon>
        <taxon>Pleuronectoidei</taxon>
        <taxon>Pleuronectidae</taxon>
        <taxon>Pleuronectes</taxon>
    </lineage>
</organism>
<evidence type="ECO:0000313" key="2">
    <source>
        <dbReference type="EMBL" id="CAB1424240.1"/>
    </source>
</evidence>
<protein>
    <submittedName>
        <fullName evidence="2">Uncharacterized protein</fullName>
    </submittedName>
</protein>
<evidence type="ECO:0000313" key="3">
    <source>
        <dbReference type="Proteomes" id="UP001153269"/>
    </source>
</evidence>
<feature type="region of interest" description="Disordered" evidence="1">
    <location>
        <begin position="21"/>
        <end position="48"/>
    </location>
</feature>
<accession>A0A9N7U4E6</accession>
<sequence>MVAQKHACSCHLRESHIAVLVKGYKKKRKKEKRKRRRKKRLGHSQRRRQLLLIHHAVRESDLLKKGSSSSDAAMQEEEQRLAGQPDLCSRAATLDQTLLEPFDIMMDRPSPCIVL</sequence>
<dbReference type="AlphaFoldDB" id="A0A9N7U4E6"/>
<evidence type="ECO:0000256" key="1">
    <source>
        <dbReference type="SAM" id="MobiDB-lite"/>
    </source>
</evidence>
<proteinExistence type="predicted"/>